<dbReference type="Pfam" id="PF02140">
    <property type="entry name" value="SUEL_Lectin"/>
    <property type="match status" value="2"/>
</dbReference>
<dbReference type="Gene3D" id="2.60.120.740">
    <property type="match status" value="2"/>
</dbReference>
<evidence type="ECO:0000259" key="3">
    <source>
        <dbReference type="PROSITE" id="PS50228"/>
    </source>
</evidence>
<keyword evidence="1" id="KW-0430">Lectin</keyword>
<reference evidence="4" key="1">
    <citation type="submission" date="2025-08" db="UniProtKB">
        <authorList>
            <consortium name="Ensembl"/>
        </authorList>
    </citation>
    <scope>IDENTIFICATION</scope>
</reference>
<keyword evidence="5" id="KW-1185">Reference proteome</keyword>
<feature type="domain" description="SUEL-type lectin" evidence="3">
    <location>
        <begin position="22"/>
        <end position="105"/>
    </location>
</feature>
<sequence length="228" mass="25518">KANINEFKSLLYCQTCPLINESLISPTDQGVVSVLTVFYGRKNRQTCEEAIDKDKLENTECSKTGAFEALANRCNGKKVCEVDKEIFSDPCPETYKYIQTTYTCLPARESCHSFTCEVLFLSAPHPDSGQTIALIGAFYGRTDRTTCIYGVPDGQFNNITCSTPTANQVVTERCKGKSNCNFHAKNSMFGDDPCKGTYKYLELAYMCKCKQRFLQCGFSLLEFSLLAF</sequence>
<dbReference type="AlphaFoldDB" id="A0A8C5AU86"/>
<name>A0A8C5AU86_GADMO</name>
<accession>A0A8C5AU86</accession>
<dbReference type="GO" id="GO:0030246">
    <property type="term" value="F:carbohydrate binding"/>
    <property type="evidence" value="ECO:0007669"/>
    <property type="project" value="UniProtKB-KW"/>
</dbReference>
<evidence type="ECO:0000256" key="2">
    <source>
        <dbReference type="ARBA" id="ARBA00022737"/>
    </source>
</evidence>
<evidence type="ECO:0000256" key="1">
    <source>
        <dbReference type="ARBA" id="ARBA00022734"/>
    </source>
</evidence>
<protein>
    <recommendedName>
        <fullName evidence="3">SUEL-type lectin domain-containing protein</fullName>
    </recommendedName>
</protein>
<proteinExistence type="predicted"/>
<dbReference type="GeneTree" id="ENSGT00940000154285"/>
<evidence type="ECO:0000313" key="4">
    <source>
        <dbReference type="Ensembl" id="ENSGMOP00000036744.1"/>
    </source>
</evidence>
<feature type="domain" description="SUEL-type lectin" evidence="3">
    <location>
        <begin position="127"/>
        <end position="208"/>
    </location>
</feature>
<dbReference type="Ensembl" id="ENSGMOT00000028224.1">
    <property type="protein sequence ID" value="ENSGMOP00000036744.1"/>
    <property type="gene ID" value="ENSGMOG00000000601.2"/>
</dbReference>
<organism evidence="4 5">
    <name type="scientific">Gadus morhua</name>
    <name type="common">Atlantic cod</name>
    <dbReference type="NCBI Taxonomy" id="8049"/>
    <lineage>
        <taxon>Eukaryota</taxon>
        <taxon>Metazoa</taxon>
        <taxon>Chordata</taxon>
        <taxon>Craniata</taxon>
        <taxon>Vertebrata</taxon>
        <taxon>Euteleostomi</taxon>
        <taxon>Actinopterygii</taxon>
        <taxon>Neopterygii</taxon>
        <taxon>Teleostei</taxon>
        <taxon>Neoteleostei</taxon>
        <taxon>Acanthomorphata</taxon>
        <taxon>Zeiogadaria</taxon>
        <taxon>Gadariae</taxon>
        <taxon>Gadiformes</taxon>
        <taxon>Gadoidei</taxon>
        <taxon>Gadidae</taxon>
        <taxon>Gadus</taxon>
    </lineage>
</organism>
<dbReference type="InterPro" id="IPR043159">
    <property type="entry name" value="Lectin_gal-bd_sf"/>
</dbReference>
<reference evidence="4" key="2">
    <citation type="submission" date="2025-09" db="UniProtKB">
        <authorList>
            <consortium name="Ensembl"/>
        </authorList>
    </citation>
    <scope>IDENTIFICATION</scope>
</reference>
<evidence type="ECO:0000313" key="5">
    <source>
        <dbReference type="Proteomes" id="UP000694546"/>
    </source>
</evidence>
<dbReference type="PANTHER" id="PTHR46780">
    <property type="entry name" value="PROTEIN EVA-1"/>
    <property type="match status" value="1"/>
</dbReference>
<dbReference type="InterPro" id="IPR000922">
    <property type="entry name" value="Lectin_gal-bd_dom"/>
</dbReference>
<dbReference type="Proteomes" id="UP000694546">
    <property type="component" value="Chromosome 21"/>
</dbReference>
<keyword evidence="2" id="KW-0677">Repeat</keyword>
<dbReference type="PROSITE" id="PS50228">
    <property type="entry name" value="SUEL_LECTIN"/>
    <property type="match status" value="2"/>
</dbReference>